<dbReference type="Proteomes" id="UP000297447">
    <property type="component" value="Unassembled WGS sequence"/>
</dbReference>
<gene>
    <name evidence="2" type="ORF">E3T55_00140</name>
</gene>
<dbReference type="AlphaFoldDB" id="A0A4V3IS80"/>
<evidence type="ECO:0000313" key="3">
    <source>
        <dbReference type="Proteomes" id="UP000297447"/>
    </source>
</evidence>
<evidence type="ECO:0000256" key="1">
    <source>
        <dbReference type="SAM" id="MobiDB-lite"/>
    </source>
</evidence>
<sequence>MYYLWIPYPRRTARERVNRRYGSSGTAIHPLSRDREGTGRGRGEDGEGRVGTGRDGDGRDGEGRDGEGRDGDREGRCRARKNGPAPKGRPVLREAVKR</sequence>
<accession>A0A4V3IS80</accession>
<feature type="compositionally biased region" description="Basic and acidic residues" evidence="1">
    <location>
        <begin position="31"/>
        <end position="77"/>
    </location>
</feature>
<reference evidence="2 3" key="1">
    <citation type="submission" date="2019-03" db="EMBL/GenBank/DDBJ databases">
        <title>Genomics of glacier-inhabiting Cryobacterium strains.</title>
        <authorList>
            <person name="Liu Q."/>
            <person name="Xin Y.-H."/>
        </authorList>
    </citation>
    <scope>NUCLEOTIDE SEQUENCE [LARGE SCALE GENOMIC DNA]</scope>
    <source>
        <strain evidence="2 3">Hh14</strain>
    </source>
</reference>
<evidence type="ECO:0000313" key="2">
    <source>
        <dbReference type="EMBL" id="TFD56093.1"/>
    </source>
</evidence>
<organism evidence="2 3">
    <name type="scientific">Cryobacterium frigoriphilum</name>
    <dbReference type="NCBI Taxonomy" id="1259150"/>
    <lineage>
        <taxon>Bacteria</taxon>
        <taxon>Bacillati</taxon>
        <taxon>Actinomycetota</taxon>
        <taxon>Actinomycetes</taxon>
        <taxon>Micrococcales</taxon>
        <taxon>Microbacteriaceae</taxon>
        <taxon>Cryobacterium</taxon>
    </lineage>
</organism>
<dbReference type="EMBL" id="SOHE01000002">
    <property type="protein sequence ID" value="TFD56093.1"/>
    <property type="molecule type" value="Genomic_DNA"/>
</dbReference>
<keyword evidence="3" id="KW-1185">Reference proteome</keyword>
<feature type="region of interest" description="Disordered" evidence="1">
    <location>
        <begin position="16"/>
        <end position="98"/>
    </location>
</feature>
<protein>
    <submittedName>
        <fullName evidence="2">Uncharacterized protein</fullName>
    </submittedName>
</protein>
<name>A0A4V3IS80_9MICO</name>
<proteinExistence type="predicted"/>
<comment type="caution">
    <text evidence="2">The sequence shown here is derived from an EMBL/GenBank/DDBJ whole genome shotgun (WGS) entry which is preliminary data.</text>
</comment>